<gene>
    <name evidence="3" type="ORF">SAMN04487943_104267</name>
</gene>
<keyword evidence="2" id="KW-0472">Membrane</keyword>
<dbReference type="Proteomes" id="UP000198565">
    <property type="component" value="Unassembled WGS sequence"/>
</dbReference>
<evidence type="ECO:0000313" key="4">
    <source>
        <dbReference type="Proteomes" id="UP000198565"/>
    </source>
</evidence>
<protein>
    <recommendedName>
        <fullName evidence="5">Sporulation and spore germination</fullName>
    </recommendedName>
</protein>
<dbReference type="STRING" id="334253.SAMN04487943_104267"/>
<keyword evidence="2" id="KW-0812">Transmembrane</keyword>
<feature type="region of interest" description="Disordered" evidence="1">
    <location>
        <begin position="86"/>
        <end position="105"/>
    </location>
</feature>
<keyword evidence="2" id="KW-1133">Transmembrane helix</keyword>
<keyword evidence="4" id="KW-1185">Reference proteome</keyword>
<dbReference type="OrthoDB" id="2965336at2"/>
<name>A0A1I4L122_9BACI</name>
<evidence type="ECO:0000256" key="1">
    <source>
        <dbReference type="SAM" id="MobiDB-lite"/>
    </source>
</evidence>
<dbReference type="AlphaFoldDB" id="A0A1I4L122"/>
<reference evidence="4" key="1">
    <citation type="submission" date="2016-10" db="EMBL/GenBank/DDBJ databases">
        <authorList>
            <person name="Varghese N."/>
            <person name="Submissions S."/>
        </authorList>
    </citation>
    <scope>NUCLEOTIDE SEQUENCE [LARGE SCALE GENOMIC DNA]</scope>
    <source>
        <strain evidence="4">CGMCC 1.4250</strain>
    </source>
</reference>
<evidence type="ECO:0000256" key="2">
    <source>
        <dbReference type="SAM" id="Phobius"/>
    </source>
</evidence>
<dbReference type="EMBL" id="FOTR01000004">
    <property type="protein sequence ID" value="SFL84337.1"/>
    <property type="molecule type" value="Genomic_DNA"/>
</dbReference>
<evidence type="ECO:0000313" key="3">
    <source>
        <dbReference type="EMBL" id="SFL84337.1"/>
    </source>
</evidence>
<organism evidence="3 4">
    <name type="scientific">Gracilibacillus orientalis</name>
    <dbReference type="NCBI Taxonomy" id="334253"/>
    <lineage>
        <taxon>Bacteria</taxon>
        <taxon>Bacillati</taxon>
        <taxon>Bacillota</taxon>
        <taxon>Bacilli</taxon>
        <taxon>Bacillales</taxon>
        <taxon>Bacillaceae</taxon>
        <taxon>Gracilibacillus</taxon>
    </lineage>
</organism>
<feature type="region of interest" description="Disordered" evidence="1">
    <location>
        <begin position="1"/>
        <end position="24"/>
    </location>
</feature>
<accession>A0A1I4L122</accession>
<dbReference type="RefSeq" id="WP_091483420.1">
    <property type="nucleotide sequence ID" value="NZ_FOTR01000004.1"/>
</dbReference>
<sequence>MKNHKPNEEQLKEQLRKLPKMEDKRSKEEIYKQIELKIYPDEEATRKKRSFVWIPMIATVCAALLIFVIIQGQDFSKNYDQSTSELADESSMDSSEKFDNSNDEIATSEEADVMEEAESFNENEMHDTAYRYLLDTDDTQSASYMAFLTEQAQHIVPVTILNNNFSYSHISEYINLEENGLYDIGISDMHFERDDKQVRATFTDSFELQQSGSNSSNFDKIITFMFQPLGVEEIQFENRDPILNEVDMSNNLYPLSPIEQVPYKIYQYNTGLDWFAAKNDGTFKTLTVALEEMKIAEPEFNVRPSIPEDTVIDTKDQTADQVFVSLSSDQIGENQSTVQMIEAILATASTYGYQEVLFSIGMDQIGKYDLSQPIQTTDQINVIQ</sequence>
<evidence type="ECO:0008006" key="5">
    <source>
        <dbReference type="Google" id="ProtNLM"/>
    </source>
</evidence>
<proteinExistence type="predicted"/>
<feature type="transmembrane region" description="Helical" evidence="2">
    <location>
        <begin position="51"/>
        <end position="70"/>
    </location>
</feature>